<dbReference type="Proteomes" id="UP001221208">
    <property type="component" value="Unassembled WGS sequence"/>
</dbReference>
<dbReference type="SUPFAM" id="SSF47413">
    <property type="entry name" value="lambda repressor-like DNA-binding domains"/>
    <property type="match status" value="1"/>
</dbReference>
<dbReference type="Pfam" id="PF01381">
    <property type="entry name" value="HTH_3"/>
    <property type="match status" value="1"/>
</dbReference>
<dbReference type="Gene3D" id="1.10.260.40">
    <property type="entry name" value="lambda repressor-like DNA-binding domains"/>
    <property type="match status" value="1"/>
</dbReference>
<reference evidence="2 3" key="1">
    <citation type="submission" date="2022-10" db="EMBL/GenBank/DDBJ databases">
        <title>Janthinobacterium sp. hw3 Genome sequencing.</title>
        <authorList>
            <person name="Park S."/>
        </authorList>
    </citation>
    <scope>NUCLEOTIDE SEQUENCE [LARGE SCALE GENOMIC DNA]</scope>
    <source>
        <strain evidence="3">hw3</strain>
    </source>
</reference>
<keyword evidence="3" id="KW-1185">Reference proteome</keyword>
<protein>
    <submittedName>
        <fullName evidence="2">Helix-turn-helix transcriptional regulator</fullName>
    </submittedName>
</protein>
<dbReference type="EMBL" id="JAQQXR010000001">
    <property type="protein sequence ID" value="MDC8756237.1"/>
    <property type="molecule type" value="Genomic_DNA"/>
</dbReference>
<evidence type="ECO:0000313" key="3">
    <source>
        <dbReference type="Proteomes" id="UP001221208"/>
    </source>
</evidence>
<feature type="domain" description="HTH cro/C1-type" evidence="1">
    <location>
        <begin position="4"/>
        <end position="46"/>
    </location>
</feature>
<evidence type="ECO:0000259" key="1">
    <source>
        <dbReference type="PROSITE" id="PS50943"/>
    </source>
</evidence>
<gene>
    <name evidence="2" type="ORF">OIK44_01380</name>
</gene>
<dbReference type="SMART" id="SM00530">
    <property type="entry name" value="HTH_XRE"/>
    <property type="match status" value="1"/>
</dbReference>
<evidence type="ECO:0000313" key="2">
    <source>
        <dbReference type="EMBL" id="MDC8756237.1"/>
    </source>
</evidence>
<organism evidence="2 3">
    <name type="scientific">Janthinobacterium fluminis</name>
    <dbReference type="NCBI Taxonomy" id="2987524"/>
    <lineage>
        <taxon>Bacteria</taxon>
        <taxon>Pseudomonadati</taxon>
        <taxon>Pseudomonadota</taxon>
        <taxon>Betaproteobacteria</taxon>
        <taxon>Burkholderiales</taxon>
        <taxon>Oxalobacteraceae</taxon>
        <taxon>Janthinobacterium</taxon>
    </lineage>
</organism>
<sequence>MNPIARIRAQLGVTQSAMAEALNVTQGNISHYERGQGIPPEMAKRLIAYALTMGQVVTFEQIYGLVQPPIVGHAGRQSPSPHQILDMVPECAVVTTFPPKEISRG</sequence>
<dbReference type="CDD" id="cd00093">
    <property type="entry name" value="HTH_XRE"/>
    <property type="match status" value="1"/>
</dbReference>
<proteinExistence type="predicted"/>
<accession>A0ABT5JXH9</accession>
<dbReference type="RefSeq" id="WP_273668863.1">
    <property type="nucleotide sequence ID" value="NZ_JAQQXR010000001.1"/>
</dbReference>
<comment type="caution">
    <text evidence="2">The sequence shown here is derived from an EMBL/GenBank/DDBJ whole genome shotgun (WGS) entry which is preliminary data.</text>
</comment>
<dbReference type="PROSITE" id="PS50943">
    <property type="entry name" value="HTH_CROC1"/>
    <property type="match status" value="1"/>
</dbReference>
<dbReference type="InterPro" id="IPR001387">
    <property type="entry name" value="Cro/C1-type_HTH"/>
</dbReference>
<name>A0ABT5JXH9_9BURK</name>
<dbReference type="InterPro" id="IPR010982">
    <property type="entry name" value="Lambda_DNA-bd_dom_sf"/>
</dbReference>